<accession>A0A0B1SZT9</accession>
<proteinExistence type="predicted"/>
<reference evidence="1 2" key="1">
    <citation type="submission" date="2014-03" db="EMBL/GenBank/DDBJ databases">
        <title>Draft genome of the hookworm Oesophagostomum dentatum.</title>
        <authorList>
            <person name="Mitreva M."/>
        </authorList>
    </citation>
    <scope>NUCLEOTIDE SEQUENCE [LARGE SCALE GENOMIC DNA]</scope>
    <source>
        <strain evidence="1 2">OD-Hann</strain>
    </source>
</reference>
<dbReference type="Proteomes" id="UP000053660">
    <property type="component" value="Unassembled WGS sequence"/>
</dbReference>
<protein>
    <submittedName>
        <fullName evidence="1">Uncharacterized protein</fullName>
    </submittedName>
</protein>
<evidence type="ECO:0000313" key="1">
    <source>
        <dbReference type="EMBL" id="KHJ90803.1"/>
    </source>
</evidence>
<dbReference type="OrthoDB" id="5868900at2759"/>
<sequence>MLEMLTYTDTTYAPITYAPETPATTEAPVTLATETVQHQQQTAAQYPLTTTCVMYVGMQTSPCVCLPQYDQCAQNVCCLKAKFRSHKQSVATQPQNDAEPSTVDMLMNILNKIKTKLNQ</sequence>
<dbReference type="AlphaFoldDB" id="A0A0B1SZT9"/>
<gene>
    <name evidence="1" type="ORF">OESDEN_09343</name>
</gene>
<evidence type="ECO:0000313" key="2">
    <source>
        <dbReference type="Proteomes" id="UP000053660"/>
    </source>
</evidence>
<organism evidence="1 2">
    <name type="scientific">Oesophagostomum dentatum</name>
    <name type="common">Nodular worm</name>
    <dbReference type="NCBI Taxonomy" id="61180"/>
    <lineage>
        <taxon>Eukaryota</taxon>
        <taxon>Metazoa</taxon>
        <taxon>Ecdysozoa</taxon>
        <taxon>Nematoda</taxon>
        <taxon>Chromadorea</taxon>
        <taxon>Rhabditida</taxon>
        <taxon>Rhabditina</taxon>
        <taxon>Rhabditomorpha</taxon>
        <taxon>Strongyloidea</taxon>
        <taxon>Strongylidae</taxon>
        <taxon>Oesophagostomum</taxon>
    </lineage>
</organism>
<name>A0A0B1SZT9_OESDE</name>
<keyword evidence="2" id="KW-1185">Reference proteome</keyword>
<dbReference type="EMBL" id="KN552641">
    <property type="protein sequence ID" value="KHJ90803.1"/>
    <property type="molecule type" value="Genomic_DNA"/>
</dbReference>